<dbReference type="GO" id="GO:0005739">
    <property type="term" value="C:mitochondrion"/>
    <property type="evidence" value="ECO:0007669"/>
    <property type="project" value="UniProtKB-SubCell"/>
</dbReference>
<evidence type="ECO:0000256" key="8">
    <source>
        <dbReference type="ARBA" id="ARBA00023128"/>
    </source>
</evidence>
<evidence type="ECO:0000256" key="6">
    <source>
        <dbReference type="ARBA" id="ARBA00022843"/>
    </source>
</evidence>
<dbReference type="InterPro" id="IPR026316">
    <property type="entry name" value="NSL2"/>
</dbReference>
<feature type="compositionally biased region" description="Polar residues" evidence="14">
    <location>
        <begin position="431"/>
        <end position="455"/>
    </location>
</feature>
<evidence type="ECO:0000256" key="11">
    <source>
        <dbReference type="ARBA" id="ARBA00033378"/>
    </source>
</evidence>
<evidence type="ECO:0000256" key="13">
    <source>
        <dbReference type="ARBA" id="ARBA00093543"/>
    </source>
</evidence>
<dbReference type="Pfam" id="PF13891">
    <property type="entry name" value="zf-C3HC3H_KANSL2"/>
    <property type="match status" value="2"/>
</dbReference>
<dbReference type="KEGG" id="fas:105265671"/>
<accession>A0A9R1T2K6</accession>
<dbReference type="GO" id="GO:0044545">
    <property type="term" value="C:NSL complex"/>
    <property type="evidence" value="ECO:0007669"/>
    <property type="project" value="TreeGrafter"/>
</dbReference>
<dbReference type="GeneID" id="105265671"/>
<keyword evidence="5" id="KW-0597">Phosphoprotein</keyword>
<gene>
    <name evidence="17" type="primary">dgt1</name>
</gene>
<evidence type="ECO:0000259" key="15">
    <source>
        <dbReference type="Pfam" id="PF13891"/>
    </source>
</evidence>
<sequence length="464" mass="52268">MMNRPGNAQMAPAGSGIPQKRQKLSKKCSYTSWDCSGQALEGYSLCQKHILYDPTSPYKQCAFVYNTSAKRCFNPAPRMDRRDVAYCPEHTRKALIARMKSTSKGVLPENPERYLLNLKHYVGDKSGDRGKIKPLDPFAEIDASKANSSCCDILDYASSSDSDVEPTLASEALRGSFLDDSDSESLSSFNEDPLKHAGIYTAEEGIYIAREKLIKLQSLYIDQFKRLQYMLREKRRKYLHAIKTEKETLCSIYNQPKDTPKEKKIYDKLKALNGYHRKSGVEAILYRKSIERRVKCTEGLPHKPPSVPKCIFTEGGVKCGERTLPAAKHCRKHILKDERQVLFKACGAKRADIACHEPVPVVFDCNCVFHMDLPTPITLEPMKFVKDTQNSEPMGSDVHPMDIDVVSNNPEIDPEDDMAGLMREMSDPLQKKQSFNESITSETSTDTAFSMNAQCSDKDDSLVT</sequence>
<keyword evidence="6" id="KW-0832">Ubl conjugation</keyword>
<dbReference type="PANTHER" id="PTHR13453:SF1">
    <property type="entry name" value="KAT8 REGULATORY NSL COMPLEX SUBUNIT 2"/>
    <property type="match status" value="1"/>
</dbReference>
<evidence type="ECO:0000256" key="12">
    <source>
        <dbReference type="ARBA" id="ARBA00093359"/>
    </source>
</evidence>
<keyword evidence="7" id="KW-0156">Chromatin regulator</keyword>
<evidence type="ECO:0000256" key="14">
    <source>
        <dbReference type="SAM" id="MobiDB-lite"/>
    </source>
</evidence>
<evidence type="ECO:0000256" key="1">
    <source>
        <dbReference type="ARBA" id="ARBA00004123"/>
    </source>
</evidence>
<dbReference type="AlphaFoldDB" id="A0A9R1T2K6"/>
<protein>
    <recommendedName>
        <fullName evidence="3">KAT8 regulatory NSL complex subunit 2</fullName>
    </recommendedName>
    <alternativeName>
        <fullName evidence="11">NSL complex protein NSL2</fullName>
    </alternativeName>
    <alternativeName>
        <fullName evidence="10">Non-specific lethal 2 homolog</fullName>
    </alternativeName>
</protein>
<evidence type="ECO:0000256" key="5">
    <source>
        <dbReference type="ARBA" id="ARBA00022553"/>
    </source>
</evidence>
<keyword evidence="9" id="KW-0539">Nucleus</keyword>
<dbReference type="PANTHER" id="PTHR13453">
    <property type="entry name" value="KAT8 REGULATORY NSL COMPLEX SUBUNIT 2"/>
    <property type="match status" value="1"/>
</dbReference>
<keyword evidence="16" id="KW-1185">Reference proteome</keyword>
<dbReference type="RefSeq" id="XP_011301585.1">
    <property type="nucleotide sequence ID" value="XM_011303283.1"/>
</dbReference>
<evidence type="ECO:0000313" key="16">
    <source>
        <dbReference type="Proteomes" id="UP000694866"/>
    </source>
</evidence>
<dbReference type="CTD" id="43529"/>
<feature type="region of interest" description="Disordered" evidence="14">
    <location>
        <begin position="426"/>
        <end position="464"/>
    </location>
</feature>
<comment type="subunit">
    <text evidence="13">Component of the NSL complex at least composed of KAT8/MOF, KANSL1, KANSL2, KANSL3, MCRS1, PHF20, OGT1/OGT, WDR5 and HCFC1.</text>
</comment>
<dbReference type="InterPro" id="IPR025927">
    <property type="entry name" value="Znf_KANL2-like"/>
</dbReference>
<evidence type="ECO:0000256" key="7">
    <source>
        <dbReference type="ARBA" id="ARBA00022853"/>
    </source>
</evidence>
<dbReference type="OrthoDB" id="677315at2759"/>
<keyword evidence="4" id="KW-1017">Isopeptide bond</keyword>
<keyword evidence="8" id="KW-0496">Mitochondrion</keyword>
<feature type="region of interest" description="Disordered" evidence="14">
    <location>
        <begin position="1"/>
        <end position="20"/>
    </location>
</feature>
<dbReference type="Proteomes" id="UP000694866">
    <property type="component" value="Unplaced"/>
</dbReference>
<proteinExistence type="predicted"/>
<evidence type="ECO:0000313" key="17">
    <source>
        <dbReference type="RefSeq" id="XP_011301585.1"/>
    </source>
</evidence>
<organism evidence="16 17">
    <name type="scientific">Fopius arisanus</name>
    <dbReference type="NCBI Taxonomy" id="64838"/>
    <lineage>
        <taxon>Eukaryota</taxon>
        <taxon>Metazoa</taxon>
        <taxon>Ecdysozoa</taxon>
        <taxon>Arthropoda</taxon>
        <taxon>Hexapoda</taxon>
        <taxon>Insecta</taxon>
        <taxon>Pterygota</taxon>
        <taxon>Neoptera</taxon>
        <taxon>Endopterygota</taxon>
        <taxon>Hymenoptera</taxon>
        <taxon>Apocrita</taxon>
        <taxon>Ichneumonoidea</taxon>
        <taxon>Braconidae</taxon>
        <taxon>Opiinae</taxon>
        <taxon>Fopius</taxon>
    </lineage>
</organism>
<evidence type="ECO:0000256" key="4">
    <source>
        <dbReference type="ARBA" id="ARBA00022499"/>
    </source>
</evidence>
<evidence type="ECO:0000256" key="9">
    <source>
        <dbReference type="ARBA" id="ARBA00023242"/>
    </source>
</evidence>
<comment type="function">
    <text evidence="12">Non-catalytic component of the NSL histone acetyltransferase complex, a multiprotein complex that mediates histone H4 acetylation at 'Lys-5'- and 'Lys-8' (H4K5ac and H4K8ac) at transcription start sites and promotes transcription initiation. Required for NSL complex stability and for transcription of intraciliary transport genes in both ciliated and non-ciliated cells by regulating histone H4 acetylation at 'Lys-5'- and 'Lys-12' (H4K5ac and H4K12ac). This is necessary for cilium assembly in ciliated cells and for organization of the microtubule cytoskeleton in non-ciliated cells. Required within the NSL complex to maintain nuclear architecture stability by promoting KAT8-mediated acetylation of lamin LMNA.</text>
</comment>
<evidence type="ECO:0000256" key="3">
    <source>
        <dbReference type="ARBA" id="ARBA00015508"/>
    </source>
</evidence>
<evidence type="ECO:0000256" key="10">
    <source>
        <dbReference type="ARBA" id="ARBA00032947"/>
    </source>
</evidence>
<evidence type="ECO:0000256" key="2">
    <source>
        <dbReference type="ARBA" id="ARBA00004173"/>
    </source>
</evidence>
<feature type="domain" description="KANL2-like probable zinc-finger" evidence="15">
    <location>
        <begin position="310"/>
        <end position="370"/>
    </location>
</feature>
<comment type="subcellular location">
    <subcellularLocation>
        <location evidence="2">Mitochondrion</location>
    </subcellularLocation>
    <subcellularLocation>
        <location evidence="1">Nucleus</location>
    </subcellularLocation>
</comment>
<feature type="domain" description="KANL2-like probable zinc-finger" evidence="15">
    <location>
        <begin position="28"/>
        <end position="91"/>
    </location>
</feature>
<dbReference type="GO" id="GO:0005634">
    <property type="term" value="C:nucleus"/>
    <property type="evidence" value="ECO:0007669"/>
    <property type="project" value="UniProtKB-SubCell"/>
</dbReference>
<name>A0A9R1T2K6_9HYME</name>
<reference evidence="17" key="1">
    <citation type="submission" date="2025-08" db="UniProtKB">
        <authorList>
            <consortium name="RefSeq"/>
        </authorList>
    </citation>
    <scope>IDENTIFICATION</scope>
    <source>
        <strain evidence="17">USDA-PBARC FA_bdor</strain>
        <tissue evidence="17">Whole organism</tissue>
    </source>
</reference>
<dbReference type="GO" id="GO:0006325">
    <property type="term" value="P:chromatin organization"/>
    <property type="evidence" value="ECO:0007669"/>
    <property type="project" value="UniProtKB-KW"/>
</dbReference>